<dbReference type="Proteomes" id="UP001237642">
    <property type="component" value="Unassembled WGS sequence"/>
</dbReference>
<evidence type="ECO:0000313" key="2">
    <source>
        <dbReference type="EMBL" id="KAK1390226.1"/>
    </source>
</evidence>
<feature type="region of interest" description="Disordered" evidence="1">
    <location>
        <begin position="17"/>
        <end position="38"/>
    </location>
</feature>
<organism evidence="2 3">
    <name type="scientific">Heracleum sosnowskyi</name>
    <dbReference type="NCBI Taxonomy" id="360622"/>
    <lineage>
        <taxon>Eukaryota</taxon>
        <taxon>Viridiplantae</taxon>
        <taxon>Streptophyta</taxon>
        <taxon>Embryophyta</taxon>
        <taxon>Tracheophyta</taxon>
        <taxon>Spermatophyta</taxon>
        <taxon>Magnoliopsida</taxon>
        <taxon>eudicotyledons</taxon>
        <taxon>Gunneridae</taxon>
        <taxon>Pentapetalae</taxon>
        <taxon>asterids</taxon>
        <taxon>campanulids</taxon>
        <taxon>Apiales</taxon>
        <taxon>Apiaceae</taxon>
        <taxon>Apioideae</taxon>
        <taxon>apioid superclade</taxon>
        <taxon>Tordylieae</taxon>
        <taxon>Tordyliinae</taxon>
        <taxon>Heracleum</taxon>
    </lineage>
</organism>
<accession>A0AAD8MZ71</accession>
<evidence type="ECO:0000256" key="1">
    <source>
        <dbReference type="SAM" id="MobiDB-lite"/>
    </source>
</evidence>
<name>A0AAD8MZ71_9APIA</name>
<keyword evidence="3" id="KW-1185">Reference proteome</keyword>
<sequence>MGLISLHSSIQDELSSFKRSNHSSIPEAKHTTDTHIPKSSLKKVTSIRNMKKVQQLNEHLTPHTLICRASYYARRLINIVRYPPPHAQSYTLSEPTLQWMLCRDRPSGWREGLVELFSETGFVSLSFNWILEFHIKHCNDNDLPSFAGISRIKLLCTEFTSMVPSGIPALCELTDIIRRVLLSIEFC</sequence>
<proteinExistence type="predicted"/>
<dbReference type="EMBL" id="JAUIZM010000004">
    <property type="protein sequence ID" value="KAK1390226.1"/>
    <property type="molecule type" value="Genomic_DNA"/>
</dbReference>
<dbReference type="AlphaFoldDB" id="A0AAD8MZ71"/>
<evidence type="ECO:0000313" key="3">
    <source>
        <dbReference type="Proteomes" id="UP001237642"/>
    </source>
</evidence>
<comment type="caution">
    <text evidence="2">The sequence shown here is derived from an EMBL/GenBank/DDBJ whole genome shotgun (WGS) entry which is preliminary data.</text>
</comment>
<protein>
    <submittedName>
        <fullName evidence="2">Uncharacterized protein</fullName>
    </submittedName>
</protein>
<reference evidence="2" key="1">
    <citation type="submission" date="2023-02" db="EMBL/GenBank/DDBJ databases">
        <title>Genome of toxic invasive species Heracleum sosnowskyi carries increased number of genes despite the absence of recent whole-genome duplications.</title>
        <authorList>
            <person name="Schelkunov M."/>
            <person name="Shtratnikova V."/>
            <person name="Makarenko M."/>
            <person name="Klepikova A."/>
            <person name="Omelchenko D."/>
            <person name="Novikova G."/>
            <person name="Obukhova E."/>
            <person name="Bogdanov V."/>
            <person name="Penin A."/>
            <person name="Logacheva M."/>
        </authorList>
    </citation>
    <scope>NUCLEOTIDE SEQUENCE</scope>
    <source>
        <strain evidence="2">Hsosn_3</strain>
        <tissue evidence="2">Leaf</tissue>
    </source>
</reference>
<reference evidence="2" key="2">
    <citation type="submission" date="2023-05" db="EMBL/GenBank/DDBJ databases">
        <authorList>
            <person name="Schelkunov M.I."/>
        </authorList>
    </citation>
    <scope>NUCLEOTIDE SEQUENCE</scope>
    <source>
        <strain evidence="2">Hsosn_3</strain>
        <tissue evidence="2">Leaf</tissue>
    </source>
</reference>
<feature type="compositionally biased region" description="Basic and acidic residues" evidence="1">
    <location>
        <begin position="27"/>
        <end position="36"/>
    </location>
</feature>
<gene>
    <name evidence="2" type="ORF">POM88_018404</name>
</gene>